<dbReference type="EMBL" id="CP039692">
    <property type="protein sequence ID" value="QCI99284.1"/>
    <property type="molecule type" value="Genomic_DNA"/>
</dbReference>
<name>A0A4D7DVJ2_9HYPH</name>
<evidence type="ECO:0000259" key="2">
    <source>
        <dbReference type="Pfam" id="PF19291"/>
    </source>
</evidence>
<dbReference type="InterPro" id="IPR011613">
    <property type="entry name" value="GH15-like"/>
</dbReference>
<sequence length="628" mass="69698">MTGLLSQVIPGLKASSKAGFSTVARFNGYLPLEDYAALGEGRSVALSGKDGSIDWWCVPNMDSPPLFDRLLDAEEGGYFLIEPDEPYTVTRTYRTDSNVLETTFRTVGGVAVLTESINSGTAGRLPWAELARRVDGVSGSVRFQIAMKLGRRGNTANPYHSTIGKHIVFHVETVLGLLLHSDGVECQWEDEGVSGCFAVSRGERKTIAIVAGRDEPLVVPKIEDIDHRIDISDDEWRIWAKSIDYDGPDRTSFVRSALALKLLLYSPSGAIAAAATTSLPERIGGEKNYDYRYAWIRDAGYTIKAFLAAGAEPEAKAAFSWLLSQLKRHGPRVCYTLDGELVEDVKEIEALGYRQSSPVVVGNLATNQHQHGIYGDIFETASQFVDSGNILDASSAELLAHLADECADRWRMRDAGIWELEENQHYTMSKVSCWQALARAVELADQGQLPTTCRDRWERERDRVKDWIETNCWSEEKLAFVMYPGSQKLDASLALAVRFGFDGFERLKATIDAIDRELGKGNFHYRYSGAEKEEGCFLACSFWMIEAHAILGNRQEALQRFDALNDALKASVGIFSEMIDPDTGGFLGNLPQGLTHLAHLMTLSVLHEEFAPDTNYQTQKDHQGEKND</sequence>
<dbReference type="Gene3D" id="1.50.10.10">
    <property type="match status" value="1"/>
</dbReference>
<accession>A0A4D7DVJ2</accession>
<dbReference type="Proteomes" id="UP000298545">
    <property type="component" value="Chromosome linear"/>
</dbReference>
<dbReference type="RefSeq" id="WP_106389446.1">
    <property type="nucleotide sequence ID" value="NZ_CP039692.1"/>
</dbReference>
<reference evidence="3 5" key="1">
    <citation type="submission" date="2019-04" db="EMBL/GenBank/DDBJ databases">
        <title>Complete genome sequence of Agrobacterium larrymoorei CFBP5473.</title>
        <authorList>
            <person name="Haryono M."/>
            <person name="Chou L."/>
            <person name="Lin Y.-C."/>
            <person name="Lai E.-M."/>
            <person name="Kuo C.-H."/>
        </authorList>
    </citation>
    <scope>NUCLEOTIDE SEQUENCE [LARGE SCALE GENOMIC DNA]</scope>
    <source>
        <strain evidence="3 5">CFBP5473</strain>
    </source>
</reference>
<evidence type="ECO:0000313" key="3">
    <source>
        <dbReference type="EMBL" id="QCI99284.1"/>
    </source>
</evidence>
<dbReference type="EMBL" id="CP072168">
    <property type="protein sequence ID" value="QYA08820.1"/>
    <property type="molecule type" value="Genomic_DNA"/>
</dbReference>
<evidence type="ECO:0000313" key="5">
    <source>
        <dbReference type="Proteomes" id="UP000298545"/>
    </source>
</evidence>
<evidence type="ECO:0000313" key="6">
    <source>
        <dbReference type="Proteomes" id="UP000826513"/>
    </source>
</evidence>
<gene>
    <name evidence="3" type="ORF">CFBP5473_14755</name>
    <name evidence="4" type="ORF">J5285_15500</name>
</gene>
<keyword evidence="6" id="KW-1185">Reference proteome</keyword>
<organism evidence="3 5">
    <name type="scientific">Agrobacterium larrymoorei</name>
    <dbReference type="NCBI Taxonomy" id="160699"/>
    <lineage>
        <taxon>Bacteria</taxon>
        <taxon>Pseudomonadati</taxon>
        <taxon>Pseudomonadota</taxon>
        <taxon>Alphaproteobacteria</taxon>
        <taxon>Hyphomicrobiales</taxon>
        <taxon>Rhizobiaceae</taxon>
        <taxon>Rhizobium/Agrobacterium group</taxon>
        <taxon>Agrobacterium</taxon>
    </lineage>
</organism>
<dbReference type="PANTHER" id="PTHR31616:SF0">
    <property type="entry name" value="GLUCAN 1,4-ALPHA-GLUCOSIDASE"/>
    <property type="match status" value="1"/>
</dbReference>
<protein>
    <submittedName>
        <fullName evidence="3">Glycoside hydrolase family 15 protein</fullName>
    </submittedName>
</protein>
<dbReference type="KEGG" id="alf:CFBP5473_14755"/>
<proteinExistence type="predicted"/>
<dbReference type="AlphaFoldDB" id="A0A4D7DVJ2"/>
<dbReference type="SUPFAM" id="SSF48208">
    <property type="entry name" value="Six-hairpin glycosidases"/>
    <property type="match status" value="1"/>
</dbReference>
<dbReference type="GO" id="GO:0004553">
    <property type="term" value="F:hydrolase activity, hydrolyzing O-glycosyl compounds"/>
    <property type="evidence" value="ECO:0007669"/>
    <property type="project" value="TreeGrafter"/>
</dbReference>
<evidence type="ECO:0000313" key="4">
    <source>
        <dbReference type="EMBL" id="QYA08820.1"/>
    </source>
</evidence>
<dbReference type="Pfam" id="PF00723">
    <property type="entry name" value="Glyco_hydro_15"/>
    <property type="match status" value="1"/>
</dbReference>
<dbReference type="InterPro" id="IPR008928">
    <property type="entry name" value="6-hairpin_glycosidase_sf"/>
</dbReference>
<dbReference type="Pfam" id="PF19291">
    <property type="entry name" value="TREH_N"/>
    <property type="match status" value="1"/>
</dbReference>
<dbReference type="Proteomes" id="UP000826513">
    <property type="component" value="Chromosome 2"/>
</dbReference>
<dbReference type="GO" id="GO:0005975">
    <property type="term" value="P:carbohydrate metabolic process"/>
    <property type="evidence" value="ECO:0007669"/>
    <property type="project" value="InterPro"/>
</dbReference>
<reference evidence="4 6" key="2">
    <citation type="submission" date="2021-03" db="EMBL/GenBank/DDBJ databases">
        <title>Rapid diversification of plasmids in a genus of pathogenic and nitrogen fixing bacteria.</title>
        <authorList>
            <person name="Weisberg A.J."/>
            <person name="Miller M."/>
            <person name="Ream W."/>
            <person name="Grunwald N.J."/>
            <person name="Chang J.H."/>
        </authorList>
    </citation>
    <scope>NUCLEOTIDE SEQUENCE [LARGE SCALE GENOMIC DNA]</scope>
    <source>
        <strain evidence="4 6">AF3.44</strain>
    </source>
</reference>
<dbReference type="OrthoDB" id="3902805at2"/>
<dbReference type="STRING" id="1367849.GCA_000518585_03990"/>
<dbReference type="PANTHER" id="PTHR31616">
    <property type="entry name" value="TREHALASE"/>
    <property type="match status" value="1"/>
</dbReference>
<feature type="domain" description="Trehalase-like N-terminal" evidence="2">
    <location>
        <begin position="31"/>
        <end position="120"/>
    </location>
</feature>
<keyword evidence="3" id="KW-0378">Hydrolase</keyword>
<dbReference type="InterPro" id="IPR045582">
    <property type="entry name" value="Trehalase-like_N"/>
</dbReference>
<dbReference type="InterPro" id="IPR012341">
    <property type="entry name" value="6hp_glycosidase-like_sf"/>
</dbReference>
<feature type="domain" description="GH15-like" evidence="1">
    <location>
        <begin position="250"/>
        <end position="591"/>
    </location>
</feature>
<evidence type="ECO:0000259" key="1">
    <source>
        <dbReference type="Pfam" id="PF00723"/>
    </source>
</evidence>